<sequence length="450" mass="49127">MNPKLTQPFKTISFNPPQWIIVGFLFLIIVGSFLLAMPFSSIGNDSLPYIDALFMAVSAVCVVGLATIDVGTQLSTTGQIIIMSLVQLGGLGFMVFGVSVAIILGKVIGLKYRLLLQPSTKTFQTKGILRLTLTIFLMAITLEAIAVIVLTLHWQDELGFSNALYYGIFHSITAFNNAGFSLFTDSMERFIGDPVVNITLSALFIIGGLGFMVLVDLYKQRSWRKLSLHSKVVLVTSASLLIGGFVFILGIEWLNPSTSELTLQERLLAAYFQSATPRSAGFNTFEISSMLVASQFFIIVLMFIGASSGGTGGGIKTNTFVVLLIATLNTFRSGDQVHIFKRRIVVETVMRALAVVISSLLWIIAVALLLSITEGLHDSYFMMILFETVSAFSTTGLSMGLTSELSTTGKIIVMITMFVGRLGPLTMAYALTYRQTKNRVKYPEETILIG</sequence>
<keyword evidence="6" id="KW-0630">Potassium</keyword>
<evidence type="ECO:0000256" key="9">
    <source>
        <dbReference type="ARBA" id="ARBA00023136"/>
    </source>
</evidence>
<comment type="subcellular location">
    <subcellularLocation>
        <location evidence="1">Cell membrane</location>
        <topology evidence="1">Multi-pass membrane protein</topology>
    </subcellularLocation>
</comment>
<dbReference type="PANTHER" id="PTHR32024">
    <property type="entry name" value="TRK SYSTEM POTASSIUM UPTAKE PROTEIN TRKG-RELATED"/>
    <property type="match status" value="1"/>
</dbReference>
<evidence type="ECO:0000313" key="11">
    <source>
        <dbReference type="EMBL" id="MBM7633220.1"/>
    </source>
</evidence>
<dbReference type="InterPro" id="IPR004772">
    <property type="entry name" value="TrkH"/>
</dbReference>
<evidence type="ECO:0000256" key="7">
    <source>
        <dbReference type="ARBA" id="ARBA00022989"/>
    </source>
</evidence>
<feature type="transmembrane region" description="Helical" evidence="10">
    <location>
        <begin position="128"/>
        <end position="152"/>
    </location>
</feature>
<dbReference type="EMBL" id="JAFBEC010000006">
    <property type="protein sequence ID" value="MBM7633220.1"/>
    <property type="molecule type" value="Genomic_DNA"/>
</dbReference>
<feature type="transmembrane region" description="Helical" evidence="10">
    <location>
        <begin position="195"/>
        <end position="214"/>
    </location>
</feature>
<keyword evidence="9 10" id="KW-0472">Membrane</keyword>
<proteinExistence type="predicted"/>
<feature type="transmembrane region" description="Helical" evidence="10">
    <location>
        <begin position="20"/>
        <end position="37"/>
    </location>
</feature>
<feature type="transmembrane region" description="Helical" evidence="10">
    <location>
        <begin position="313"/>
        <end position="331"/>
    </location>
</feature>
<feature type="transmembrane region" description="Helical" evidence="10">
    <location>
        <begin position="287"/>
        <end position="307"/>
    </location>
</feature>
<keyword evidence="5 10" id="KW-0812">Transmembrane</keyword>
<organism evidence="11 12">
    <name type="scientific">Geomicrobium sediminis</name>
    <dbReference type="NCBI Taxonomy" id="1347788"/>
    <lineage>
        <taxon>Bacteria</taxon>
        <taxon>Bacillati</taxon>
        <taxon>Bacillota</taxon>
        <taxon>Bacilli</taxon>
        <taxon>Bacillales</taxon>
        <taxon>Geomicrobium</taxon>
    </lineage>
</organism>
<feature type="transmembrane region" description="Helical" evidence="10">
    <location>
        <begin position="164"/>
        <end position="183"/>
    </location>
</feature>
<evidence type="ECO:0000256" key="5">
    <source>
        <dbReference type="ARBA" id="ARBA00022692"/>
    </source>
</evidence>
<keyword evidence="3" id="KW-1003">Cell membrane</keyword>
<comment type="caution">
    <text evidence="11">The sequence shown here is derived from an EMBL/GenBank/DDBJ whole genome shotgun (WGS) entry which is preliminary data.</text>
</comment>
<keyword evidence="4" id="KW-0633">Potassium transport</keyword>
<keyword evidence="7 10" id="KW-1133">Transmembrane helix</keyword>
<reference evidence="11 12" key="1">
    <citation type="submission" date="2021-01" db="EMBL/GenBank/DDBJ databases">
        <title>Genomic Encyclopedia of Type Strains, Phase IV (KMG-IV): sequencing the most valuable type-strain genomes for metagenomic binning, comparative biology and taxonomic classification.</title>
        <authorList>
            <person name="Goeker M."/>
        </authorList>
    </citation>
    <scope>NUCLEOTIDE SEQUENCE [LARGE SCALE GENOMIC DNA]</scope>
    <source>
        <strain evidence="11 12">DSM 25540</strain>
    </source>
</reference>
<dbReference type="PANTHER" id="PTHR32024:SF1">
    <property type="entry name" value="KTR SYSTEM POTASSIUM UPTAKE PROTEIN B"/>
    <property type="match status" value="1"/>
</dbReference>
<keyword evidence="2" id="KW-0813">Transport</keyword>
<dbReference type="Pfam" id="PF02386">
    <property type="entry name" value="TrkH"/>
    <property type="match status" value="1"/>
</dbReference>
<accession>A0ABS2PDS4</accession>
<evidence type="ECO:0000256" key="10">
    <source>
        <dbReference type="SAM" id="Phobius"/>
    </source>
</evidence>
<evidence type="ECO:0000256" key="1">
    <source>
        <dbReference type="ARBA" id="ARBA00004651"/>
    </source>
</evidence>
<keyword evidence="8" id="KW-0406">Ion transport</keyword>
<gene>
    <name evidence="11" type="ORF">JOD17_002314</name>
</gene>
<evidence type="ECO:0000256" key="4">
    <source>
        <dbReference type="ARBA" id="ARBA00022538"/>
    </source>
</evidence>
<dbReference type="InterPro" id="IPR003445">
    <property type="entry name" value="Cat_transpt"/>
</dbReference>
<dbReference type="RefSeq" id="WP_204697811.1">
    <property type="nucleotide sequence ID" value="NZ_JAFBEC010000006.1"/>
</dbReference>
<feature type="transmembrane region" description="Helical" evidence="10">
    <location>
        <begin position="352"/>
        <end position="373"/>
    </location>
</feature>
<feature type="transmembrane region" description="Helical" evidence="10">
    <location>
        <begin position="411"/>
        <end position="431"/>
    </location>
</feature>
<feature type="transmembrane region" description="Helical" evidence="10">
    <location>
        <begin position="80"/>
        <end position="107"/>
    </location>
</feature>
<evidence type="ECO:0000256" key="3">
    <source>
        <dbReference type="ARBA" id="ARBA00022475"/>
    </source>
</evidence>
<dbReference type="NCBIfam" id="TIGR00933">
    <property type="entry name" value="2a38"/>
    <property type="match status" value="1"/>
</dbReference>
<dbReference type="Proteomes" id="UP000741863">
    <property type="component" value="Unassembled WGS sequence"/>
</dbReference>
<feature type="transmembrane region" description="Helical" evidence="10">
    <location>
        <begin position="234"/>
        <end position="254"/>
    </location>
</feature>
<evidence type="ECO:0000256" key="8">
    <source>
        <dbReference type="ARBA" id="ARBA00023065"/>
    </source>
</evidence>
<evidence type="ECO:0000256" key="2">
    <source>
        <dbReference type="ARBA" id="ARBA00022448"/>
    </source>
</evidence>
<protein>
    <submittedName>
        <fullName evidence="11">Trk system potassium uptake protein TrkH</fullName>
    </submittedName>
</protein>
<keyword evidence="12" id="KW-1185">Reference proteome</keyword>
<feature type="transmembrane region" description="Helical" evidence="10">
    <location>
        <begin position="49"/>
        <end position="68"/>
    </location>
</feature>
<evidence type="ECO:0000256" key="6">
    <source>
        <dbReference type="ARBA" id="ARBA00022958"/>
    </source>
</evidence>
<evidence type="ECO:0000313" key="12">
    <source>
        <dbReference type="Proteomes" id="UP000741863"/>
    </source>
</evidence>
<name>A0ABS2PDS4_9BACL</name>